<accession>A0ABT1ZC85</accession>
<comment type="caution">
    <text evidence="4">The sequence shown here is derived from an EMBL/GenBank/DDBJ whole genome shotgun (WGS) entry which is preliminary data.</text>
</comment>
<keyword evidence="3" id="KW-0732">Signal</keyword>
<evidence type="ECO:0000313" key="5">
    <source>
        <dbReference type="Proteomes" id="UP001205337"/>
    </source>
</evidence>
<keyword evidence="2" id="KW-1133">Transmembrane helix</keyword>
<name>A0ABT1ZC85_9MICO</name>
<keyword evidence="5" id="KW-1185">Reference proteome</keyword>
<feature type="compositionally biased region" description="Pro residues" evidence="1">
    <location>
        <begin position="264"/>
        <end position="277"/>
    </location>
</feature>
<dbReference type="RefSeq" id="WP_258797215.1">
    <property type="nucleotide sequence ID" value="NZ_JANTHX010000003.1"/>
</dbReference>
<evidence type="ECO:0000256" key="1">
    <source>
        <dbReference type="SAM" id="MobiDB-lite"/>
    </source>
</evidence>
<feature type="signal peptide" evidence="3">
    <location>
        <begin position="1"/>
        <end position="38"/>
    </location>
</feature>
<dbReference type="EMBL" id="JANTHX010000003">
    <property type="protein sequence ID" value="MCS0498317.1"/>
    <property type="molecule type" value="Genomic_DNA"/>
</dbReference>
<gene>
    <name evidence="4" type="ORF">NUH29_01990</name>
</gene>
<evidence type="ECO:0008006" key="6">
    <source>
        <dbReference type="Google" id="ProtNLM"/>
    </source>
</evidence>
<feature type="chain" id="PRO_5047450798" description="Bacterial Ig-like domain-containing protein" evidence="3">
    <location>
        <begin position="39"/>
        <end position="345"/>
    </location>
</feature>
<reference evidence="4 5" key="1">
    <citation type="submission" date="2022-08" db="EMBL/GenBank/DDBJ databases">
        <authorList>
            <person name="Li F."/>
        </authorList>
    </citation>
    <scope>NUCLEOTIDE SEQUENCE [LARGE SCALE GENOMIC DNA]</scope>
    <source>
        <strain evidence="4 5">10F1B-8-1</strain>
    </source>
</reference>
<evidence type="ECO:0000313" key="4">
    <source>
        <dbReference type="EMBL" id="MCS0498317.1"/>
    </source>
</evidence>
<protein>
    <recommendedName>
        <fullName evidence="6">Bacterial Ig-like domain-containing protein</fullName>
    </recommendedName>
</protein>
<feature type="region of interest" description="Disordered" evidence="1">
    <location>
        <begin position="257"/>
        <end position="277"/>
    </location>
</feature>
<feature type="region of interest" description="Disordered" evidence="1">
    <location>
        <begin position="314"/>
        <end position="345"/>
    </location>
</feature>
<proteinExistence type="predicted"/>
<keyword evidence="2" id="KW-0812">Transmembrane</keyword>
<dbReference type="Proteomes" id="UP001205337">
    <property type="component" value="Unassembled WGS sequence"/>
</dbReference>
<evidence type="ECO:0000256" key="3">
    <source>
        <dbReference type="SAM" id="SignalP"/>
    </source>
</evidence>
<sequence length="345" mass="35111">MTDAQQRGPRTGRRLGAVLGSLALLLALTAVPAAPAYADDVSWDPSPVDVEFGQYWSSTGQAALVSSTSCLFSSCPGSVTYRYTGPISGSFTGDMVYGWVWVDATLGGTHLSPLPAGEYTITGTFTYPFMSPAPAPAELTPLTVTIEPAAMTTDVRVQSDPAAPTNALVSVLLRGGYLTRGDIDGGILPIPAGTWTITATADDGTVALEEEIPTPSGGASAVNTYWRAPDPGSTFRVTATFAPDDASDFAIEPGAASFTTADAPPVPTPTTTPAPAPAPVDGAVIPLWGLLLAGLVAAAALVVVVVALVRRRAPAESAEDAPADPDAVGDEPDAGDPGTTEVEDA</sequence>
<keyword evidence="2" id="KW-0472">Membrane</keyword>
<evidence type="ECO:0000256" key="2">
    <source>
        <dbReference type="SAM" id="Phobius"/>
    </source>
</evidence>
<feature type="transmembrane region" description="Helical" evidence="2">
    <location>
        <begin position="287"/>
        <end position="309"/>
    </location>
</feature>
<feature type="compositionally biased region" description="Acidic residues" evidence="1">
    <location>
        <begin position="317"/>
        <end position="334"/>
    </location>
</feature>
<organism evidence="4 5">
    <name type="scientific">Protaetiibacter mangrovi</name>
    <dbReference type="NCBI Taxonomy" id="2970926"/>
    <lineage>
        <taxon>Bacteria</taxon>
        <taxon>Bacillati</taxon>
        <taxon>Actinomycetota</taxon>
        <taxon>Actinomycetes</taxon>
        <taxon>Micrococcales</taxon>
        <taxon>Microbacteriaceae</taxon>
        <taxon>Protaetiibacter</taxon>
    </lineage>
</organism>